<evidence type="ECO:0000256" key="7">
    <source>
        <dbReference type="ARBA" id="ARBA00022692"/>
    </source>
</evidence>
<evidence type="ECO:0000256" key="11">
    <source>
        <dbReference type="ARBA" id="ARBA00023136"/>
    </source>
</evidence>
<dbReference type="AlphaFoldDB" id="A0A173XLS9"/>
<organism evidence="14 15">
    <name type="scientific">Clostridium disporicum</name>
    <dbReference type="NCBI Taxonomy" id="84024"/>
    <lineage>
        <taxon>Bacteria</taxon>
        <taxon>Bacillati</taxon>
        <taxon>Bacillota</taxon>
        <taxon>Clostridia</taxon>
        <taxon>Eubacteriales</taxon>
        <taxon>Clostridiaceae</taxon>
        <taxon>Clostridium</taxon>
    </lineage>
</organism>
<dbReference type="InterPro" id="IPR003594">
    <property type="entry name" value="HATPase_dom"/>
</dbReference>
<evidence type="ECO:0000313" key="14">
    <source>
        <dbReference type="EMBL" id="CUN52200.1"/>
    </source>
</evidence>
<dbReference type="PANTHER" id="PTHR45453:SF2">
    <property type="entry name" value="HISTIDINE KINASE"/>
    <property type="match status" value="1"/>
</dbReference>
<dbReference type="SUPFAM" id="SSF55874">
    <property type="entry name" value="ATPase domain of HSP90 chaperone/DNA topoisomerase II/histidine kinase"/>
    <property type="match status" value="1"/>
</dbReference>
<dbReference type="OrthoDB" id="9780487at2"/>
<evidence type="ECO:0000259" key="13">
    <source>
        <dbReference type="PROSITE" id="PS50109"/>
    </source>
</evidence>
<keyword evidence="8 14" id="KW-0418">Kinase</keyword>
<dbReference type="Gene3D" id="3.30.565.10">
    <property type="entry name" value="Histidine kinase-like ATPase, C-terminal domain"/>
    <property type="match status" value="1"/>
</dbReference>
<name>A0A173XLS9_9CLOT</name>
<dbReference type="InterPro" id="IPR003661">
    <property type="entry name" value="HisK_dim/P_dom"/>
</dbReference>
<feature type="domain" description="Histidine kinase" evidence="13">
    <location>
        <begin position="126"/>
        <end position="333"/>
    </location>
</feature>
<evidence type="ECO:0000256" key="6">
    <source>
        <dbReference type="ARBA" id="ARBA00022679"/>
    </source>
</evidence>
<dbReference type="GO" id="GO:0004721">
    <property type="term" value="F:phosphoprotein phosphatase activity"/>
    <property type="evidence" value="ECO:0007669"/>
    <property type="project" value="TreeGrafter"/>
</dbReference>
<dbReference type="Pfam" id="PF02518">
    <property type="entry name" value="HATPase_c"/>
    <property type="match status" value="1"/>
</dbReference>
<accession>A0A173XLS9</accession>
<proteinExistence type="predicted"/>
<feature type="transmembrane region" description="Helical" evidence="12">
    <location>
        <begin position="42"/>
        <end position="60"/>
    </location>
</feature>
<evidence type="ECO:0000256" key="5">
    <source>
        <dbReference type="ARBA" id="ARBA00022553"/>
    </source>
</evidence>
<protein>
    <recommendedName>
        <fullName evidence="3">histidine kinase</fullName>
        <ecNumber evidence="3">2.7.13.3</ecNumber>
    </recommendedName>
</protein>
<dbReference type="InterPro" id="IPR036890">
    <property type="entry name" value="HATPase_C_sf"/>
</dbReference>
<evidence type="ECO:0000256" key="9">
    <source>
        <dbReference type="ARBA" id="ARBA00022989"/>
    </source>
</evidence>
<evidence type="ECO:0000256" key="10">
    <source>
        <dbReference type="ARBA" id="ARBA00023012"/>
    </source>
</evidence>
<dbReference type="CDD" id="cd00082">
    <property type="entry name" value="HisKA"/>
    <property type="match status" value="1"/>
</dbReference>
<dbReference type="Proteomes" id="UP000095594">
    <property type="component" value="Unassembled WGS sequence"/>
</dbReference>
<gene>
    <name evidence="14" type="primary">graS_1</name>
    <name evidence="14" type="ORF">ERS852471_00057</name>
</gene>
<comment type="subcellular location">
    <subcellularLocation>
        <location evidence="2">Cell membrane</location>
        <topology evidence="2">Multi-pass membrane protein</topology>
    </subcellularLocation>
</comment>
<reference evidence="14 15" key="1">
    <citation type="submission" date="2015-09" db="EMBL/GenBank/DDBJ databases">
        <authorList>
            <consortium name="Pathogen Informatics"/>
        </authorList>
    </citation>
    <scope>NUCLEOTIDE SEQUENCE [LARGE SCALE GENOMIC DNA]</scope>
    <source>
        <strain evidence="14 15">2789STDY5834856</strain>
    </source>
</reference>
<dbReference type="EC" id="2.7.13.3" evidence="3"/>
<dbReference type="GO" id="GO:0016036">
    <property type="term" value="P:cellular response to phosphate starvation"/>
    <property type="evidence" value="ECO:0007669"/>
    <property type="project" value="TreeGrafter"/>
</dbReference>
<evidence type="ECO:0000313" key="15">
    <source>
        <dbReference type="Proteomes" id="UP000095594"/>
    </source>
</evidence>
<dbReference type="SMART" id="SM00388">
    <property type="entry name" value="HisKA"/>
    <property type="match status" value="1"/>
</dbReference>
<dbReference type="InterPro" id="IPR004358">
    <property type="entry name" value="Sig_transdc_His_kin-like_C"/>
</dbReference>
<dbReference type="PANTHER" id="PTHR45453">
    <property type="entry name" value="PHOSPHATE REGULON SENSOR PROTEIN PHOR"/>
    <property type="match status" value="1"/>
</dbReference>
<evidence type="ECO:0000256" key="2">
    <source>
        <dbReference type="ARBA" id="ARBA00004651"/>
    </source>
</evidence>
<keyword evidence="11 12" id="KW-0472">Membrane</keyword>
<comment type="catalytic activity">
    <reaction evidence="1">
        <text>ATP + protein L-histidine = ADP + protein N-phospho-L-histidine.</text>
        <dbReference type="EC" id="2.7.13.3"/>
    </reaction>
</comment>
<dbReference type="GO" id="GO:0000155">
    <property type="term" value="F:phosphorelay sensor kinase activity"/>
    <property type="evidence" value="ECO:0007669"/>
    <property type="project" value="InterPro"/>
</dbReference>
<evidence type="ECO:0000256" key="12">
    <source>
        <dbReference type="SAM" id="Phobius"/>
    </source>
</evidence>
<evidence type="ECO:0000256" key="1">
    <source>
        <dbReference type="ARBA" id="ARBA00000085"/>
    </source>
</evidence>
<evidence type="ECO:0000256" key="3">
    <source>
        <dbReference type="ARBA" id="ARBA00012438"/>
    </source>
</evidence>
<keyword evidence="4" id="KW-1003">Cell membrane</keyword>
<evidence type="ECO:0000256" key="8">
    <source>
        <dbReference type="ARBA" id="ARBA00022777"/>
    </source>
</evidence>
<dbReference type="InterPro" id="IPR050351">
    <property type="entry name" value="BphY/WalK/GraS-like"/>
</dbReference>
<dbReference type="SMART" id="SM00387">
    <property type="entry name" value="HATPase_c"/>
    <property type="match status" value="1"/>
</dbReference>
<sequence>MNLKRFIRENIKCILFNCSILFFINIYFLVLNLLKDNMGEVYYLDLILVVLYIVAFIIKYRSWKERYSKLYEFVEDDNDINIDDVEGDFLEEEIIRYIINKKESKYSEVIDIKDEQIKDMEEYISRWVHEIKLPISAISMILERIDDAKISTDIKNETEKINFLVNSVMYGSRATAAAEDIFISEEKLKDIVKQAIKNNAFLLIRNSIDISLDNLDHYVYTDKKWILYVLDQLINNAIKYSKENAEIKFYAEETDKYICLNIRDNGIGIAKEDIERVFNKGFTGSNGRNTIYKSTGMGLYFSKKILDKLGNSFEVQSVKNKYTLFKIKFNKISDFTTITKM</sequence>
<dbReference type="PRINTS" id="PR00344">
    <property type="entry name" value="BCTRLSENSOR"/>
</dbReference>
<dbReference type="InterPro" id="IPR005467">
    <property type="entry name" value="His_kinase_dom"/>
</dbReference>
<evidence type="ECO:0000256" key="4">
    <source>
        <dbReference type="ARBA" id="ARBA00022475"/>
    </source>
</evidence>
<keyword evidence="10" id="KW-0902">Two-component regulatory system</keyword>
<dbReference type="EMBL" id="CYZX01000001">
    <property type="protein sequence ID" value="CUN52200.1"/>
    <property type="molecule type" value="Genomic_DNA"/>
</dbReference>
<keyword evidence="6 14" id="KW-0808">Transferase</keyword>
<feature type="transmembrane region" description="Helical" evidence="12">
    <location>
        <begin position="12"/>
        <end position="30"/>
    </location>
</feature>
<keyword evidence="9 12" id="KW-1133">Transmembrane helix</keyword>
<dbReference type="PROSITE" id="PS50109">
    <property type="entry name" value="HIS_KIN"/>
    <property type="match status" value="1"/>
</dbReference>
<keyword evidence="5" id="KW-0597">Phosphoprotein</keyword>
<keyword evidence="7 12" id="KW-0812">Transmembrane</keyword>
<dbReference type="GO" id="GO:0005886">
    <property type="term" value="C:plasma membrane"/>
    <property type="evidence" value="ECO:0007669"/>
    <property type="project" value="UniProtKB-SubCell"/>
</dbReference>